<dbReference type="Pfam" id="PF14322">
    <property type="entry name" value="SusD-like_3"/>
    <property type="match status" value="1"/>
</dbReference>
<comment type="subcellular location">
    <subcellularLocation>
        <location evidence="1">Cell outer membrane</location>
    </subcellularLocation>
</comment>
<keyword evidence="9" id="KW-1185">Reference proteome</keyword>
<proteinExistence type="inferred from homology"/>
<dbReference type="EMBL" id="JABBGC010000003">
    <property type="protein sequence ID" value="NML41145.1"/>
    <property type="molecule type" value="Genomic_DNA"/>
</dbReference>
<evidence type="ECO:0000313" key="9">
    <source>
        <dbReference type="Proteomes" id="UP000583266"/>
    </source>
</evidence>
<dbReference type="Gene3D" id="1.25.40.390">
    <property type="match status" value="1"/>
</dbReference>
<dbReference type="CDD" id="cd08977">
    <property type="entry name" value="SusD"/>
    <property type="match status" value="1"/>
</dbReference>
<evidence type="ECO:0000256" key="4">
    <source>
        <dbReference type="ARBA" id="ARBA00023136"/>
    </source>
</evidence>
<evidence type="ECO:0000256" key="5">
    <source>
        <dbReference type="ARBA" id="ARBA00023237"/>
    </source>
</evidence>
<keyword evidence="3" id="KW-0732">Signal</keyword>
<dbReference type="Pfam" id="PF07980">
    <property type="entry name" value="SusD_RagB"/>
    <property type="match status" value="1"/>
</dbReference>
<reference evidence="8 9" key="1">
    <citation type="submission" date="2020-04" db="EMBL/GenBank/DDBJ databases">
        <title>Chitinophaga sp. G-6-1-13 sp. nov., isolated from soil.</title>
        <authorList>
            <person name="Dahal R.H."/>
            <person name="Chaudhary D.K."/>
        </authorList>
    </citation>
    <scope>NUCLEOTIDE SEQUENCE [LARGE SCALE GENOMIC DNA]</scope>
    <source>
        <strain evidence="8 9">G-6-1-13</strain>
    </source>
</reference>
<dbReference type="RefSeq" id="WP_169228197.1">
    <property type="nucleotide sequence ID" value="NZ_JABBGC010000003.1"/>
</dbReference>
<keyword evidence="4" id="KW-0472">Membrane</keyword>
<evidence type="ECO:0000256" key="2">
    <source>
        <dbReference type="ARBA" id="ARBA00006275"/>
    </source>
</evidence>
<dbReference type="SUPFAM" id="SSF48452">
    <property type="entry name" value="TPR-like"/>
    <property type="match status" value="1"/>
</dbReference>
<feature type="domain" description="RagB/SusD" evidence="6">
    <location>
        <begin position="319"/>
        <end position="394"/>
    </location>
</feature>
<dbReference type="InterPro" id="IPR012944">
    <property type="entry name" value="SusD_RagB_dom"/>
</dbReference>
<dbReference type="Proteomes" id="UP000583266">
    <property type="component" value="Unassembled WGS sequence"/>
</dbReference>
<protein>
    <submittedName>
        <fullName evidence="8">RagB/SusD family nutrient uptake outer membrane protein</fullName>
    </submittedName>
</protein>
<name>A0A848GR97_9BACT</name>
<organism evidence="8 9">
    <name type="scientific">Chitinophaga fulva</name>
    <dbReference type="NCBI Taxonomy" id="2728842"/>
    <lineage>
        <taxon>Bacteria</taxon>
        <taxon>Pseudomonadati</taxon>
        <taxon>Bacteroidota</taxon>
        <taxon>Chitinophagia</taxon>
        <taxon>Chitinophagales</taxon>
        <taxon>Chitinophagaceae</taxon>
        <taxon>Chitinophaga</taxon>
    </lineage>
</organism>
<evidence type="ECO:0000313" key="8">
    <source>
        <dbReference type="EMBL" id="NML41145.1"/>
    </source>
</evidence>
<dbReference type="InterPro" id="IPR033985">
    <property type="entry name" value="SusD-like_N"/>
</dbReference>
<dbReference type="AlphaFoldDB" id="A0A848GR97"/>
<comment type="similarity">
    <text evidence="2">Belongs to the SusD family.</text>
</comment>
<evidence type="ECO:0000256" key="1">
    <source>
        <dbReference type="ARBA" id="ARBA00004442"/>
    </source>
</evidence>
<dbReference type="InterPro" id="IPR011990">
    <property type="entry name" value="TPR-like_helical_dom_sf"/>
</dbReference>
<gene>
    <name evidence="8" type="ORF">HHL17_28380</name>
</gene>
<accession>A0A848GR97</accession>
<comment type="caution">
    <text evidence="8">The sequence shown here is derived from an EMBL/GenBank/DDBJ whole genome shotgun (WGS) entry which is preliminary data.</text>
</comment>
<sequence length="442" mass="50314">MMKKIWTIALITVCSSACNKFLDVKPKGVIIPEKLTDFEGLLNSQKMMLSFPEALMYCTDDYYGVYNEQEKSMQANAYYWQPNIDVNDQISPAIWGSGYEIIYRANVIINNVMKATESSEQQRRQILGEGMAARAEAYFNMLTAFAKAYNPATANSDPGLPLVTSTNVTTQIPQRSSVQTTLDSVIHDLQLAVTMLPEQNINRYRCTKYAACGMLSRIYLYIGNYGEADRFADSALKARHELLNYNNFESSNDFPVNDFNPEVLWQRGCDNYMIPSGMLYSDTLRSLFREGDLRYSYLTENTQEGVVRTIANGSANFGITFPELYLTRAEVAARKGNIPAAMDFVNFLRKTRFEKDNYTPSSAATQEEALDIVLAERRRELAFSGQRWMDMKRLDRDGRMPAIKRVNRETGAVITVLEPNSRHYTFQIPARVRKFNPSISIN</sequence>
<dbReference type="GO" id="GO:0009279">
    <property type="term" value="C:cell outer membrane"/>
    <property type="evidence" value="ECO:0007669"/>
    <property type="project" value="UniProtKB-SubCell"/>
</dbReference>
<evidence type="ECO:0000256" key="3">
    <source>
        <dbReference type="ARBA" id="ARBA00022729"/>
    </source>
</evidence>
<evidence type="ECO:0000259" key="6">
    <source>
        <dbReference type="Pfam" id="PF07980"/>
    </source>
</evidence>
<feature type="domain" description="SusD-like N-terminal" evidence="7">
    <location>
        <begin position="20"/>
        <end position="220"/>
    </location>
</feature>
<evidence type="ECO:0000259" key="7">
    <source>
        <dbReference type="Pfam" id="PF14322"/>
    </source>
</evidence>
<keyword evidence="5" id="KW-0998">Cell outer membrane</keyword>